<keyword evidence="2" id="KW-1185">Reference proteome</keyword>
<sequence length="126" mass="13811">MGIFDRQIASAERAIAKNGQAVKWLLIGEASQEGSEPWNNPNPAPVEKDVVICFLPPTAQSKYFSVLANGQSDLPSSYMRGLMKGNIDFVPTVKSTVIRDGQALTVRAVEKLSPNGEKVLYKLEFE</sequence>
<proteinExistence type="predicted"/>
<evidence type="ECO:0000313" key="1">
    <source>
        <dbReference type="EMBL" id="AMW36194.1"/>
    </source>
</evidence>
<dbReference type="Proteomes" id="UP000225190">
    <property type="component" value="Segment"/>
</dbReference>
<organism evidence="1 2">
    <name type="scientific">Xanthomonas phage XAJ2</name>
    <dbReference type="NCBI Taxonomy" id="1775249"/>
    <lineage>
        <taxon>Viruses</taxon>
        <taxon>Duplodnaviria</taxon>
        <taxon>Heunggongvirae</taxon>
        <taxon>Uroviricota</taxon>
        <taxon>Caudoviricetes</taxon>
        <taxon>Caudoviricetes incertae sedis</taxon>
        <taxon>Xajduovirus</taxon>
        <taxon>Xajduovirus XAJ2</taxon>
    </lineage>
</organism>
<name>A0A1I9L2K7_9CAUD</name>
<evidence type="ECO:0000313" key="2">
    <source>
        <dbReference type="Proteomes" id="UP000225190"/>
    </source>
</evidence>
<dbReference type="EMBL" id="KU197014">
    <property type="protein sequence ID" value="AMW36194.1"/>
    <property type="molecule type" value="Genomic_DNA"/>
</dbReference>
<protein>
    <submittedName>
        <fullName evidence="1">Head tail joining protein</fullName>
    </submittedName>
</protein>
<accession>A0A1I9L2K7</accession>
<reference evidence="1 2" key="1">
    <citation type="submission" date="2015-11" db="EMBL/GenBank/DDBJ databases">
        <title>Bacteriophages of Xanthomonas arboricola pv. juglandis: Characterization of two phages.</title>
        <authorList>
            <person name="Domotor D."/>
            <person name="Frank T."/>
            <person name="Rakhely G."/>
            <person name="Doffkay Z."/>
            <person name="Schneider G."/>
            <person name="Kovacs T."/>
        </authorList>
    </citation>
    <scope>NUCLEOTIDE SEQUENCE [LARGE SCALE GENOMIC DNA]</scope>
</reference>